<comment type="cofactor">
    <cofactor evidence="1">
        <name>Zn(2+)</name>
        <dbReference type="ChEBI" id="CHEBI:29105"/>
    </cofactor>
</comment>
<evidence type="ECO:0000256" key="4">
    <source>
        <dbReference type="ARBA" id="ARBA00022833"/>
    </source>
</evidence>
<dbReference type="PANTHER" id="PTHR43161">
    <property type="entry name" value="SORBITOL DEHYDROGENASE"/>
    <property type="match status" value="1"/>
</dbReference>
<feature type="domain" description="Alcohol dehydrogenase-like N-terminal" evidence="7">
    <location>
        <begin position="21"/>
        <end position="159"/>
    </location>
</feature>
<feature type="domain" description="Alcohol dehydrogenase-like C-terminal" evidence="6">
    <location>
        <begin position="277"/>
        <end position="347"/>
    </location>
</feature>
<gene>
    <name evidence="8" type="ORF">L211DRAFT_756643</name>
</gene>
<dbReference type="OrthoDB" id="5363962at2759"/>
<keyword evidence="9" id="KW-1185">Reference proteome</keyword>
<evidence type="ECO:0000313" key="9">
    <source>
        <dbReference type="Proteomes" id="UP000267821"/>
    </source>
</evidence>
<reference evidence="8 9" key="1">
    <citation type="journal article" date="2018" name="Nat. Ecol. Evol.">
        <title>Pezizomycetes genomes reveal the molecular basis of ectomycorrhizal truffle lifestyle.</title>
        <authorList>
            <person name="Murat C."/>
            <person name="Payen T."/>
            <person name="Noel B."/>
            <person name="Kuo A."/>
            <person name="Morin E."/>
            <person name="Chen J."/>
            <person name="Kohler A."/>
            <person name="Krizsan K."/>
            <person name="Balestrini R."/>
            <person name="Da Silva C."/>
            <person name="Montanini B."/>
            <person name="Hainaut M."/>
            <person name="Levati E."/>
            <person name="Barry K.W."/>
            <person name="Belfiori B."/>
            <person name="Cichocki N."/>
            <person name="Clum A."/>
            <person name="Dockter R.B."/>
            <person name="Fauchery L."/>
            <person name="Guy J."/>
            <person name="Iotti M."/>
            <person name="Le Tacon F."/>
            <person name="Lindquist E.A."/>
            <person name="Lipzen A."/>
            <person name="Malagnac F."/>
            <person name="Mello A."/>
            <person name="Molinier V."/>
            <person name="Miyauchi S."/>
            <person name="Poulain J."/>
            <person name="Riccioni C."/>
            <person name="Rubini A."/>
            <person name="Sitrit Y."/>
            <person name="Splivallo R."/>
            <person name="Traeger S."/>
            <person name="Wang M."/>
            <person name="Zifcakova L."/>
            <person name="Wipf D."/>
            <person name="Zambonelli A."/>
            <person name="Paolocci F."/>
            <person name="Nowrousian M."/>
            <person name="Ottonello S."/>
            <person name="Baldrian P."/>
            <person name="Spatafora J.W."/>
            <person name="Henrissat B."/>
            <person name="Nagy L.G."/>
            <person name="Aury J.M."/>
            <person name="Wincker P."/>
            <person name="Grigoriev I.V."/>
            <person name="Bonfante P."/>
            <person name="Martin F.M."/>
        </authorList>
    </citation>
    <scope>NUCLEOTIDE SEQUENCE [LARGE SCALE GENOMIC DNA]</scope>
    <source>
        <strain evidence="8 9">ATCC MYA-4762</strain>
    </source>
</reference>
<evidence type="ECO:0000256" key="2">
    <source>
        <dbReference type="ARBA" id="ARBA00008072"/>
    </source>
</evidence>
<proteinExistence type="inferred from homology"/>
<dbReference type="Proteomes" id="UP000267821">
    <property type="component" value="Unassembled WGS sequence"/>
</dbReference>
<sequence length="391" mass="41587">SVLTSAQTLTLAPRLLPPPPPGHLQIRILSTALCGSDLHYYRHFRNGSIVPKSPLILGHESCGVVTAICPPLPNPPTDDSDARHSTVFEVGDLVALEVGVPCGECVLCLPPSKGGLGQYNICPNLRFRSSGKEPLGGGLLEGTLQGGLNHLASWCHKLPPGFNPHLASLLEPLSVALHATSRLPTLASIKSPQAILVLGAGPVGLLISACLKRLHPSPENRPKIVIMDIIHSRLDSAVHELGWADSSILLTSQLLQLPPPDLAAYIHKRLSATLGPGPRIEAVFECTGAPSSLSLAFNLPSPGGRVLILTIPPSESTVPLGIATLREVDVLGVFRYNVGDYERAVEVVRGGKIRGLEKLVSHVFKGLEWLEEAMELVWKGVDENGKGVVKV</sequence>
<dbReference type="SUPFAM" id="SSF51735">
    <property type="entry name" value="NAD(P)-binding Rossmann-fold domains"/>
    <property type="match status" value="1"/>
</dbReference>
<dbReference type="Pfam" id="PF08240">
    <property type="entry name" value="ADH_N"/>
    <property type="match status" value="1"/>
</dbReference>
<dbReference type="SUPFAM" id="SSF50129">
    <property type="entry name" value="GroES-like"/>
    <property type="match status" value="1"/>
</dbReference>
<keyword evidence="5" id="KW-0560">Oxidoreductase</keyword>
<dbReference type="InterPro" id="IPR013149">
    <property type="entry name" value="ADH-like_C"/>
</dbReference>
<keyword evidence="3" id="KW-0479">Metal-binding</keyword>
<evidence type="ECO:0000259" key="6">
    <source>
        <dbReference type="Pfam" id="PF00107"/>
    </source>
</evidence>
<accession>A0A3N4LR68</accession>
<evidence type="ECO:0000259" key="7">
    <source>
        <dbReference type="Pfam" id="PF08240"/>
    </source>
</evidence>
<dbReference type="Pfam" id="PF00107">
    <property type="entry name" value="ADH_zinc_N"/>
    <property type="match status" value="1"/>
</dbReference>
<evidence type="ECO:0000313" key="8">
    <source>
        <dbReference type="EMBL" id="RPB23111.1"/>
    </source>
</evidence>
<evidence type="ECO:0000256" key="1">
    <source>
        <dbReference type="ARBA" id="ARBA00001947"/>
    </source>
</evidence>
<protein>
    <submittedName>
        <fullName evidence="8">GroES-like protein</fullName>
    </submittedName>
</protein>
<dbReference type="STRING" id="1051890.A0A3N4LR68"/>
<organism evidence="8 9">
    <name type="scientific">Terfezia boudieri ATCC MYA-4762</name>
    <dbReference type="NCBI Taxonomy" id="1051890"/>
    <lineage>
        <taxon>Eukaryota</taxon>
        <taxon>Fungi</taxon>
        <taxon>Dikarya</taxon>
        <taxon>Ascomycota</taxon>
        <taxon>Pezizomycotina</taxon>
        <taxon>Pezizomycetes</taxon>
        <taxon>Pezizales</taxon>
        <taxon>Pezizaceae</taxon>
        <taxon>Terfezia</taxon>
    </lineage>
</organism>
<dbReference type="Gene3D" id="3.90.180.10">
    <property type="entry name" value="Medium-chain alcohol dehydrogenases, catalytic domain"/>
    <property type="match status" value="1"/>
</dbReference>
<comment type="similarity">
    <text evidence="2">Belongs to the zinc-containing alcohol dehydrogenase family.</text>
</comment>
<dbReference type="EMBL" id="ML121548">
    <property type="protein sequence ID" value="RPB23111.1"/>
    <property type="molecule type" value="Genomic_DNA"/>
</dbReference>
<dbReference type="InParanoid" id="A0A3N4LR68"/>
<feature type="non-terminal residue" evidence="8">
    <location>
        <position position="391"/>
    </location>
</feature>
<dbReference type="GO" id="GO:0003939">
    <property type="term" value="F:L-iditol 2-dehydrogenase (NAD+) activity"/>
    <property type="evidence" value="ECO:0007669"/>
    <property type="project" value="TreeGrafter"/>
</dbReference>
<dbReference type="GO" id="GO:0046872">
    <property type="term" value="F:metal ion binding"/>
    <property type="evidence" value="ECO:0007669"/>
    <property type="project" value="UniProtKB-KW"/>
</dbReference>
<dbReference type="Gene3D" id="3.40.50.720">
    <property type="entry name" value="NAD(P)-binding Rossmann-like Domain"/>
    <property type="match status" value="1"/>
</dbReference>
<name>A0A3N4LR68_9PEZI</name>
<keyword evidence="4" id="KW-0862">Zinc</keyword>
<feature type="non-terminal residue" evidence="8">
    <location>
        <position position="1"/>
    </location>
</feature>
<dbReference type="AlphaFoldDB" id="A0A3N4LR68"/>
<evidence type="ECO:0000256" key="5">
    <source>
        <dbReference type="ARBA" id="ARBA00023002"/>
    </source>
</evidence>
<dbReference type="InterPro" id="IPR036291">
    <property type="entry name" value="NAD(P)-bd_dom_sf"/>
</dbReference>
<dbReference type="GO" id="GO:0006062">
    <property type="term" value="P:sorbitol catabolic process"/>
    <property type="evidence" value="ECO:0007669"/>
    <property type="project" value="TreeGrafter"/>
</dbReference>
<dbReference type="PANTHER" id="PTHR43161:SF25">
    <property type="entry name" value="ALCOHOL DEHYDROGENASE, PUTATIVE (AFU_ORTHOLOGUE AFUA_1G14390)-RELATED"/>
    <property type="match status" value="1"/>
</dbReference>
<dbReference type="InterPro" id="IPR013154">
    <property type="entry name" value="ADH-like_N"/>
</dbReference>
<dbReference type="InterPro" id="IPR011032">
    <property type="entry name" value="GroES-like_sf"/>
</dbReference>
<evidence type="ECO:0000256" key="3">
    <source>
        <dbReference type="ARBA" id="ARBA00022723"/>
    </source>
</evidence>